<dbReference type="PIRSF" id="PIRSF006421">
    <property type="entry name" value="UCP006421"/>
    <property type="match status" value="1"/>
</dbReference>
<dbReference type="NCBIfam" id="NF003322">
    <property type="entry name" value="PRK04334.1-2"/>
    <property type="match status" value="1"/>
</dbReference>
<reference evidence="2" key="1">
    <citation type="journal article" date="2019" name="Int. J. Syst. Evol. Microbiol.">
        <title>The Global Catalogue of Microorganisms (GCM) 10K type strain sequencing project: providing services to taxonomists for standard genome sequencing and annotation.</title>
        <authorList>
            <consortium name="The Broad Institute Genomics Platform"/>
            <consortium name="The Broad Institute Genome Sequencing Center for Infectious Disease"/>
            <person name="Wu L."/>
            <person name="Ma J."/>
        </authorList>
    </citation>
    <scope>NUCLEOTIDE SEQUENCE [LARGE SCALE GENOMIC DNA]</scope>
    <source>
        <strain evidence="2">KCTC 42911</strain>
    </source>
</reference>
<dbReference type="EMBL" id="JBHRXI010000010">
    <property type="protein sequence ID" value="MFC3614340.1"/>
    <property type="molecule type" value="Genomic_DNA"/>
</dbReference>
<comment type="caution">
    <text evidence="1">The sequence shown here is derived from an EMBL/GenBank/DDBJ whole genome shotgun (WGS) entry which is preliminary data.</text>
</comment>
<name>A0ABV7TG93_9RHOB</name>
<dbReference type="InterPro" id="IPR003374">
    <property type="entry name" value="ApbE-like_sf"/>
</dbReference>
<sequence length="282" mass="29394">MAAILPCGTRLHLQHGPIDLIIGADGARDEAFAAARSRFATVLQELVSELPFLRRALQSDRRGPNGTVAQRMTRAVLPHCRTFVTPMAAVAGAVADEVLAAMTDCAAVSRAYVNNGGDIALYLAPGHSFVTAIAGLDGRSNGQLTVRASDGIGGIATSGSGGRSLSMGIADAVTVLAKDAASADVAATLIANAVDLPDHPAIHRVPAHERDPDSDLKNHLITNGCEHLSLPEIHDALQNGRIVAQNMIRQGLIMSACLFLRGETCHAGMSHLVPLPGDMENA</sequence>
<dbReference type="Proteomes" id="UP001595629">
    <property type="component" value="Unassembled WGS sequence"/>
</dbReference>
<keyword evidence="2" id="KW-1185">Reference proteome</keyword>
<dbReference type="InterPro" id="IPR007183">
    <property type="entry name" value="UPF0280"/>
</dbReference>
<dbReference type="RefSeq" id="WP_386735546.1">
    <property type="nucleotide sequence ID" value="NZ_JBHRXI010000010.1"/>
</dbReference>
<protein>
    <submittedName>
        <fullName evidence="1">UPF0280 family protein</fullName>
    </submittedName>
</protein>
<dbReference type="SUPFAM" id="SSF143631">
    <property type="entry name" value="ApbE-like"/>
    <property type="match status" value="1"/>
</dbReference>
<organism evidence="1 2">
    <name type="scientific">Lutimaribacter marinistellae</name>
    <dbReference type="NCBI Taxonomy" id="1820329"/>
    <lineage>
        <taxon>Bacteria</taxon>
        <taxon>Pseudomonadati</taxon>
        <taxon>Pseudomonadota</taxon>
        <taxon>Alphaproteobacteria</taxon>
        <taxon>Rhodobacterales</taxon>
        <taxon>Roseobacteraceae</taxon>
        <taxon>Lutimaribacter</taxon>
    </lineage>
</organism>
<gene>
    <name evidence="1" type="ORF">ACFORG_11255</name>
</gene>
<evidence type="ECO:0000313" key="1">
    <source>
        <dbReference type="EMBL" id="MFC3614340.1"/>
    </source>
</evidence>
<dbReference type="Gene3D" id="3.10.520.10">
    <property type="entry name" value="ApbE-like domains"/>
    <property type="match status" value="1"/>
</dbReference>
<proteinExistence type="predicted"/>
<accession>A0ABV7TG93</accession>
<evidence type="ECO:0000313" key="2">
    <source>
        <dbReference type="Proteomes" id="UP001595629"/>
    </source>
</evidence>